<gene>
    <name evidence="8" type="ORF">P153DRAFT_389026</name>
</gene>
<evidence type="ECO:0000256" key="6">
    <source>
        <dbReference type="SAM" id="MobiDB-lite"/>
    </source>
</evidence>
<keyword evidence="2" id="KW-0749">Sporulation</keyword>
<evidence type="ECO:0000259" key="7">
    <source>
        <dbReference type="PROSITE" id="PS51821"/>
    </source>
</evidence>
<dbReference type="GO" id="GO:0005634">
    <property type="term" value="C:nucleus"/>
    <property type="evidence" value="ECO:0007669"/>
    <property type="project" value="UniProtKB-SubCell"/>
</dbReference>
<accession>A0A6A6A6N6</accession>
<name>A0A6A6A6N6_9PLEO</name>
<dbReference type="PROSITE" id="PS51821">
    <property type="entry name" value="VELVET"/>
    <property type="match status" value="1"/>
</dbReference>
<dbReference type="OrthoDB" id="3056235at2759"/>
<feature type="region of interest" description="Disordered" evidence="6">
    <location>
        <begin position="1"/>
        <end position="228"/>
    </location>
</feature>
<proteinExistence type="predicted"/>
<dbReference type="PANTHER" id="PTHR33572">
    <property type="entry name" value="SPORE DEVELOPMENT REGULATOR VOSA"/>
    <property type="match status" value="1"/>
</dbReference>
<dbReference type="Proteomes" id="UP000799771">
    <property type="component" value="Unassembled WGS sequence"/>
</dbReference>
<dbReference type="InterPro" id="IPR038491">
    <property type="entry name" value="Velvet_dom_sf"/>
</dbReference>
<dbReference type="GO" id="GO:0030435">
    <property type="term" value="P:sporulation resulting in formation of a cellular spore"/>
    <property type="evidence" value="ECO:0007669"/>
    <property type="project" value="UniProtKB-KW"/>
</dbReference>
<dbReference type="RefSeq" id="XP_033520673.1">
    <property type="nucleotide sequence ID" value="XM_033670807.1"/>
</dbReference>
<evidence type="ECO:0000256" key="2">
    <source>
        <dbReference type="ARBA" id="ARBA00022969"/>
    </source>
</evidence>
<organism evidence="8 9">
    <name type="scientific">Dothidotthia symphoricarpi CBS 119687</name>
    <dbReference type="NCBI Taxonomy" id="1392245"/>
    <lineage>
        <taxon>Eukaryota</taxon>
        <taxon>Fungi</taxon>
        <taxon>Dikarya</taxon>
        <taxon>Ascomycota</taxon>
        <taxon>Pezizomycotina</taxon>
        <taxon>Dothideomycetes</taxon>
        <taxon>Pleosporomycetidae</taxon>
        <taxon>Pleosporales</taxon>
        <taxon>Dothidotthiaceae</taxon>
        <taxon>Dothidotthia</taxon>
    </lineage>
</organism>
<dbReference type="PANTHER" id="PTHR33572:SF17">
    <property type="entry name" value="SEXUAL DEVELOPMENT REGULATOR VELC"/>
    <property type="match status" value="1"/>
</dbReference>
<evidence type="ECO:0000256" key="4">
    <source>
        <dbReference type="ARBA" id="ARBA00023163"/>
    </source>
</evidence>
<feature type="region of interest" description="Disordered" evidence="6">
    <location>
        <begin position="425"/>
        <end position="450"/>
    </location>
</feature>
<sequence length="450" mass="50828">MTETQKLPVFAPPGFLDYPHRQLPPPIQLKPLEIPSDAVPPRMDYQFRSPINHLPSIYPGPPPRHDYHQPPPPPPPPPPSHRSAAPFDKLLHPYTPSRLDPPYSPRQYGHSTSPRSEFDRRGSTRPTDHRYSYEESRPVHHQLHQDQSYAPLASPIEPPRPRTYGSISSPGYAPNYASSSAPFRGSVDSHSHSQRALPPSGPIAYSAPTLAAPPPRKEPRTVRLPGSIPQPVYNEQLNLNYELRVRQQPIAARACGFGERDRRVIDPPPIIQLLVTDPKTGVAEQEELRYSLNVVHCTLWNADGTNEETALIQPDRRTTRRLMGQLVASPSVAKDEHDNEGCFFCFPDLSCRTNGKYRLRFVLMRIDPVNLHVGGFSPILTEVMSDVFTVYTAKDFPGMRPSSALTRALKLQGCNIQVKKGNEKALQRKRLTSSQEHDTHEEEMKRQRRM</sequence>
<evidence type="ECO:0000256" key="1">
    <source>
        <dbReference type="ARBA" id="ARBA00004123"/>
    </source>
</evidence>
<evidence type="ECO:0000313" key="8">
    <source>
        <dbReference type="EMBL" id="KAF2126281.1"/>
    </source>
</evidence>
<protein>
    <recommendedName>
        <fullName evidence="7">Velvet domain-containing protein</fullName>
    </recommendedName>
</protein>
<dbReference type="Gene3D" id="2.60.40.3960">
    <property type="entry name" value="Velvet domain"/>
    <property type="match status" value="1"/>
</dbReference>
<evidence type="ECO:0000313" key="9">
    <source>
        <dbReference type="Proteomes" id="UP000799771"/>
    </source>
</evidence>
<reference evidence="8" key="1">
    <citation type="journal article" date="2020" name="Stud. Mycol.">
        <title>101 Dothideomycetes genomes: a test case for predicting lifestyles and emergence of pathogens.</title>
        <authorList>
            <person name="Haridas S."/>
            <person name="Albert R."/>
            <person name="Binder M."/>
            <person name="Bloem J."/>
            <person name="Labutti K."/>
            <person name="Salamov A."/>
            <person name="Andreopoulos B."/>
            <person name="Baker S."/>
            <person name="Barry K."/>
            <person name="Bills G."/>
            <person name="Bluhm B."/>
            <person name="Cannon C."/>
            <person name="Castanera R."/>
            <person name="Culley D."/>
            <person name="Daum C."/>
            <person name="Ezra D."/>
            <person name="Gonzalez J."/>
            <person name="Henrissat B."/>
            <person name="Kuo A."/>
            <person name="Liang C."/>
            <person name="Lipzen A."/>
            <person name="Lutzoni F."/>
            <person name="Magnuson J."/>
            <person name="Mondo S."/>
            <person name="Nolan M."/>
            <person name="Ohm R."/>
            <person name="Pangilinan J."/>
            <person name="Park H.-J."/>
            <person name="Ramirez L."/>
            <person name="Alfaro M."/>
            <person name="Sun H."/>
            <person name="Tritt A."/>
            <person name="Yoshinaga Y."/>
            <person name="Zwiers L.-H."/>
            <person name="Turgeon B."/>
            <person name="Goodwin S."/>
            <person name="Spatafora J."/>
            <person name="Crous P."/>
            <person name="Grigoriev I."/>
        </authorList>
    </citation>
    <scope>NUCLEOTIDE SEQUENCE</scope>
    <source>
        <strain evidence="8">CBS 119687</strain>
    </source>
</reference>
<feature type="compositionally biased region" description="Basic and acidic residues" evidence="6">
    <location>
        <begin position="116"/>
        <end position="138"/>
    </location>
</feature>
<dbReference type="Pfam" id="PF11754">
    <property type="entry name" value="Velvet"/>
    <property type="match status" value="2"/>
</dbReference>
<evidence type="ECO:0000256" key="5">
    <source>
        <dbReference type="ARBA" id="ARBA00023242"/>
    </source>
</evidence>
<dbReference type="AlphaFoldDB" id="A0A6A6A6N6"/>
<dbReference type="InterPro" id="IPR021740">
    <property type="entry name" value="Velvet"/>
</dbReference>
<feature type="domain" description="Velvet" evidence="7">
    <location>
        <begin position="236"/>
        <end position="419"/>
    </location>
</feature>
<dbReference type="EMBL" id="ML977514">
    <property type="protein sequence ID" value="KAF2126281.1"/>
    <property type="molecule type" value="Genomic_DNA"/>
</dbReference>
<keyword evidence="9" id="KW-1185">Reference proteome</keyword>
<dbReference type="InterPro" id="IPR037525">
    <property type="entry name" value="Velvet_dom"/>
</dbReference>
<keyword evidence="5" id="KW-0539">Nucleus</keyword>
<evidence type="ECO:0000256" key="3">
    <source>
        <dbReference type="ARBA" id="ARBA00023015"/>
    </source>
</evidence>
<feature type="compositionally biased region" description="Basic and acidic residues" evidence="6">
    <location>
        <begin position="435"/>
        <end position="450"/>
    </location>
</feature>
<comment type="subcellular location">
    <subcellularLocation>
        <location evidence="1">Nucleus</location>
    </subcellularLocation>
</comment>
<feature type="compositionally biased region" description="Pro residues" evidence="6">
    <location>
        <begin position="69"/>
        <end position="80"/>
    </location>
</feature>
<keyword evidence="3" id="KW-0805">Transcription regulation</keyword>
<keyword evidence="4" id="KW-0804">Transcription</keyword>
<dbReference type="GeneID" id="54411239"/>